<dbReference type="PRINTS" id="PR00320">
    <property type="entry name" value="GPROTEINBRPT"/>
</dbReference>
<dbReference type="SUPFAM" id="SSF47473">
    <property type="entry name" value="EF-hand"/>
    <property type="match status" value="1"/>
</dbReference>
<protein>
    <recommendedName>
        <fullName evidence="1">WD repeat-containing protein on Y chromosome</fullName>
    </recommendedName>
</protein>
<dbReference type="InterPro" id="IPR011992">
    <property type="entry name" value="EF-hand-dom_pair"/>
</dbReference>
<evidence type="ECO:0000313" key="5">
    <source>
        <dbReference type="EMBL" id="CAH0554641.1"/>
    </source>
</evidence>
<dbReference type="InterPro" id="IPR019775">
    <property type="entry name" value="WD40_repeat_CS"/>
</dbReference>
<dbReference type="Proteomes" id="UP001154078">
    <property type="component" value="Chromosome 4"/>
</dbReference>
<keyword evidence="6" id="KW-1185">Reference proteome</keyword>
<keyword evidence="2" id="KW-0853">WD repeat</keyword>
<evidence type="ECO:0000256" key="4">
    <source>
        <dbReference type="ARBA" id="ARBA00022837"/>
    </source>
</evidence>
<dbReference type="InterPro" id="IPR051242">
    <property type="entry name" value="WD-EF-hand_domain"/>
</dbReference>
<dbReference type="PROSITE" id="PS00018">
    <property type="entry name" value="EF_HAND_1"/>
    <property type="match status" value="1"/>
</dbReference>
<evidence type="ECO:0000256" key="1">
    <source>
        <dbReference type="ARBA" id="ARBA00014901"/>
    </source>
</evidence>
<gene>
    <name evidence="5" type="ORF">MELIAE_LOCUS6183</name>
</gene>
<proteinExistence type="predicted"/>
<dbReference type="PANTHER" id="PTHR44324:SF6">
    <property type="entry name" value="EF-HAND CALCIUM BINDING DOMAIN 8"/>
    <property type="match status" value="1"/>
</dbReference>
<dbReference type="PROSITE" id="PS00678">
    <property type="entry name" value="WD_REPEATS_1"/>
    <property type="match status" value="2"/>
</dbReference>
<dbReference type="EMBL" id="OV121135">
    <property type="protein sequence ID" value="CAH0554641.1"/>
    <property type="molecule type" value="Genomic_DNA"/>
</dbReference>
<evidence type="ECO:0000256" key="3">
    <source>
        <dbReference type="ARBA" id="ARBA00022737"/>
    </source>
</evidence>
<dbReference type="InterPro" id="IPR015943">
    <property type="entry name" value="WD40/YVTN_repeat-like_dom_sf"/>
</dbReference>
<dbReference type="OrthoDB" id="5980302at2759"/>
<dbReference type="InterPro" id="IPR020472">
    <property type="entry name" value="WD40_PAC1"/>
</dbReference>
<dbReference type="PANTHER" id="PTHR44324">
    <property type="entry name" value="WD40 REPEAT DOMAIN 95"/>
    <property type="match status" value="1"/>
</dbReference>
<reference evidence="5" key="1">
    <citation type="submission" date="2021-12" db="EMBL/GenBank/DDBJ databases">
        <authorList>
            <person name="King R."/>
        </authorList>
    </citation>
    <scope>NUCLEOTIDE SEQUENCE</scope>
</reference>
<organism evidence="5 6">
    <name type="scientific">Brassicogethes aeneus</name>
    <name type="common">Rape pollen beetle</name>
    <name type="synonym">Meligethes aeneus</name>
    <dbReference type="NCBI Taxonomy" id="1431903"/>
    <lineage>
        <taxon>Eukaryota</taxon>
        <taxon>Metazoa</taxon>
        <taxon>Ecdysozoa</taxon>
        <taxon>Arthropoda</taxon>
        <taxon>Hexapoda</taxon>
        <taxon>Insecta</taxon>
        <taxon>Pterygota</taxon>
        <taxon>Neoptera</taxon>
        <taxon>Endopterygota</taxon>
        <taxon>Coleoptera</taxon>
        <taxon>Polyphaga</taxon>
        <taxon>Cucujiformia</taxon>
        <taxon>Nitidulidae</taxon>
        <taxon>Meligethinae</taxon>
        <taxon>Brassicogethes</taxon>
    </lineage>
</organism>
<dbReference type="Gene3D" id="2.130.10.10">
    <property type="entry name" value="YVTN repeat-like/Quinoprotein amine dehydrogenase"/>
    <property type="match status" value="3"/>
</dbReference>
<dbReference type="InterPro" id="IPR001680">
    <property type="entry name" value="WD40_rpt"/>
</dbReference>
<keyword evidence="3" id="KW-0677">Repeat</keyword>
<evidence type="ECO:0000256" key="2">
    <source>
        <dbReference type="ARBA" id="ARBA00022574"/>
    </source>
</evidence>
<dbReference type="Pfam" id="PF00400">
    <property type="entry name" value="WD40"/>
    <property type="match status" value="3"/>
</dbReference>
<name>A0A9P0B0D0_BRAAE</name>
<dbReference type="AlphaFoldDB" id="A0A9P0B0D0"/>
<sequence>MAVSELSLVKGTDVSKTLGTSFNLHQILEEIDILTILDTFNKASGQCLNSQALRDLLYKKNDIIFEDLEYESIFNKIDINSTGTVTWDDFISFLILGYEQAAISAEFKSLESPIPCKPNIKKSFHRPYVIRILFNPTLFPDRSINWSEGSYMTLSKDGIINYWSLDMEIQDTVQSTNPDLKVTQTWVTDMVAMPDVNVVCTSSSERDLRFYDSTARKFQLRIRITSFNYAVSTMYYYYPDSNLLPSRLIMGDLGGNIIMFSIETKNRGPFMGILGCPLLQCRFDHVRHGHFEGFQTIIYPKVHTDFVRQVYYYKSLHSIVSCAACPVTPVAVIDYTKNQYTPNLKAYPISGGAWCFHVLESVHLIGTGGPDGLVRVWNPFMSTRPTAIFYRHHTGIIQITFQDEGKLMYTLSKDKNIKVWDVQAQQMIQNYIDIPSPLGDKEFVTFYNPSSRQWIIGGAKLAILPLSPKMSSEHTDGDTHSGGVSCVLYNNLFKLIVTVGIDSIILVWDPWDGRRMLTVKDAHVTIMNGLAIPVEITAACFSQNYHFLLTAAHDGTIKIWDFHNGTCLRNLKLKKNTEICKVFWVGTRILAMGWNRRITEFNSKGEAIGTGRAYSKNWDLRHKGDISSAAIRIPQTLVTADFDGSIVMWKLETGQPYKKYNVSAPTVRIKIDYKLPKHRTSIVVDDEAIDGKSTNLLTRFVPKRMSTFSLDGRSHDHHDHHERKAAKMSMVPVPKELVSLRVLAVHCMIFLNKREMDPEVGTLLVSLGNGTIQIWSHDTLGAFITSFSSIHKAGDYVLSMATDEDNEFLFTGHCSGYIKTWLLLDLCVKNPPHICLPKYRLRFPYMWTGIIRGSACRNLTPLDRPILLNSYKGHFLPISSLEYIDEARMLISGSSDRSARLWTLSGRFLQTIGSFKGWKKLPYAQPVIEGEFEFTVPADLKRILSSTSFRVLSGGFLERKMTKKQIKGRAEKERAAIDPGKIYGKGINKPILGHYYQLPERVTIYRDVQFDCSLPHIPVYTHLKTPEVKEVSLSEKKVISIPEQP</sequence>
<dbReference type="SUPFAM" id="SSF50978">
    <property type="entry name" value="WD40 repeat-like"/>
    <property type="match status" value="2"/>
</dbReference>
<accession>A0A9P0B0D0</accession>
<dbReference type="InterPro" id="IPR036322">
    <property type="entry name" value="WD40_repeat_dom_sf"/>
</dbReference>
<dbReference type="InterPro" id="IPR018247">
    <property type="entry name" value="EF_Hand_1_Ca_BS"/>
</dbReference>
<dbReference type="SMART" id="SM00320">
    <property type="entry name" value="WD40"/>
    <property type="match status" value="8"/>
</dbReference>
<keyword evidence="4" id="KW-0106">Calcium</keyword>
<evidence type="ECO:0000313" key="6">
    <source>
        <dbReference type="Proteomes" id="UP001154078"/>
    </source>
</evidence>